<evidence type="ECO:0000313" key="2">
    <source>
        <dbReference type="EMBL" id="KAG7311086.1"/>
    </source>
</evidence>
<evidence type="ECO:0000313" key="3">
    <source>
        <dbReference type="Proteomes" id="UP000823941"/>
    </source>
</evidence>
<dbReference type="Proteomes" id="UP000823941">
    <property type="component" value="Chromosome 5"/>
</dbReference>
<evidence type="ECO:0000256" key="1">
    <source>
        <dbReference type="SAM" id="MobiDB-lite"/>
    </source>
</evidence>
<gene>
    <name evidence="2" type="ORF">JYU34_003948</name>
</gene>
<organism evidence="2 3">
    <name type="scientific">Plutella xylostella</name>
    <name type="common">Diamondback moth</name>
    <name type="synonym">Plutella maculipennis</name>
    <dbReference type="NCBI Taxonomy" id="51655"/>
    <lineage>
        <taxon>Eukaryota</taxon>
        <taxon>Metazoa</taxon>
        <taxon>Ecdysozoa</taxon>
        <taxon>Arthropoda</taxon>
        <taxon>Hexapoda</taxon>
        <taxon>Insecta</taxon>
        <taxon>Pterygota</taxon>
        <taxon>Neoptera</taxon>
        <taxon>Endopterygota</taxon>
        <taxon>Lepidoptera</taxon>
        <taxon>Glossata</taxon>
        <taxon>Ditrysia</taxon>
        <taxon>Yponomeutoidea</taxon>
        <taxon>Plutellidae</taxon>
        <taxon>Plutella</taxon>
    </lineage>
</organism>
<reference evidence="2 3" key="1">
    <citation type="submission" date="2021-06" db="EMBL/GenBank/DDBJ databases">
        <title>A haploid diamondback moth (Plutella xylostella L.) genome assembly resolves 31 chromosomes and identifies a diamide resistance mutation.</title>
        <authorList>
            <person name="Ward C.M."/>
            <person name="Perry K.D."/>
            <person name="Baker G."/>
            <person name="Powis K."/>
            <person name="Heckel D.G."/>
            <person name="Baxter S.W."/>
        </authorList>
    </citation>
    <scope>NUCLEOTIDE SEQUENCE [LARGE SCALE GENOMIC DNA]</scope>
    <source>
        <strain evidence="2 3">LV</strain>
        <tissue evidence="2">Single pupa</tissue>
    </source>
</reference>
<name>A0ABQ7R1B0_PLUXY</name>
<dbReference type="EMBL" id="JAHIBW010000005">
    <property type="protein sequence ID" value="KAG7311086.1"/>
    <property type="molecule type" value="Genomic_DNA"/>
</dbReference>
<protein>
    <submittedName>
        <fullName evidence="2">Uncharacterized protein</fullName>
    </submittedName>
</protein>
<feature type="non-terminal residue" evidence="2">
    <location>
        <position position="80"/>
    </location>
</feature>
<accession>A0ABQ7R1B0</accession>
<sequence>MAVIAWARRLVTSHSQPTRPRCPPRLLSQIESFSLCAENRDHKELAQRSEARINTRSKGTGGVEGAGAAPDRRPRATAGR</sequence>
<keyword evidence="3" id="KW-1185">Reference proteome</keyword>
<comment type="caution">
    <text evidence="2">The sequence shown here is derived from an EMBL/GenBank/DDBJ whole genome shotgun (WGS) entry which is preliminary data.</text>
</comment>
<feature type="compositionally biased region" description="Basic and acidic residues" evidence="1">
    <location>
        <begin position="43"/>
        <end position="53"/>
    </location>
</feature>
<proteinExistence type="predicted"/>
<feature type="region of interest" description="Disordered" evidence="1">
    <location>
        <begin position="43"/>
        <end position="80"/>
    </location>
</feature>